<evidence type="ECO:0000313" key="2">
    <source>
        <dbReference type="Proteomes" id="UP000824087"/>
    </source>
</evidence>
<dbReference type="AlphaFoldDB" id="A0A9D1HVE1"/>
<evidence type="ECO:0008006" key="3">
    <source>
        <dbReference type="Google" id="ProtNLM"/>
    </source>
</evidence>
<comment type="caution">
    <text evidence="1">The sequence shown here is derived from an EMBL/GenBank/DDBJ whole genome shotgun (WGS) entry which is preliminary data.</text>
</comment>
<gene>
    <name evidence="1" type="ORF">IAD49_00465</name>
</gene>
<dbReference type="Proteomes" id="UP000824087">
    <property type="component" value="Unassembled WGS sequence"/>
</dbReference>
<accession>A0A9D1HVE1</accession>
<reference evidence="1" key="1">
    <citation type="submission" date="2020-10" db="EMBL/GenBank/DDBJ databases">
        <authorList>
            <person name="Gilroy R."/>
        </authorList>
    </citation>
    <scope>NUCLEOTIDE SEQUENCE</scope>
    <source>
        <strain evidence="1">CHK197-8231</strain>
    </source>
</reference>
<dbReference type="EMBL" id="DVML01000006">
    <property type="protein sequence ID" value="HIU22045.1"/>
    <property type="molecule type" value="Genomic_DNA"/>
</dbReference>
<organism evidence="1 2">
    <name type="scientific">Candidatus Fimihabitans intestinipullorum</name>
    <dbReference type="NCBI Taxonomy" id="2840820"/>
    <lineage>
        <taxon>Bacteria</taxon>
        <taxon>Bacillati</taxon>
        <taxon>Mycoplasmatota</taxon>
        <taxon>Mycoplasmatota incertae sedis</taxon>
        <taxon>Candidatus Fimihabitans</taxon>
    </lineage>
</organism>
<proteinExistence type="predicted"/>
<evidence type="ECO:0000313" key="1">
    <source>
        <dbReference type="EMBL" id="HIU22045.1"/>
    </source>
</evidence>
<name>A0A9D1HVE1_9BACT</name>
<reference evidence="1" key="2">
    <citation type="journal article" date="2021" name="PeerJ">
        <title>Extensive microbial diversity within the chicken gut microbiome revealed by metagenomics and culture.</title>
        <authorList>
            <person name="Gilroy R."/>
            <person name="Ravi A."/>
            <person name="Getino M."/>
            <person name="Pursley I."/>
            <person name="Horton D.L."/>
            <person name="Alikhan N.F."/>
            <person name="Baker D."/>
            <person name="Gharbi K."/>
            <person name="Hall N."/>
            <person name="Watson M."/>
            <person name="Adriaenssens E.M."/>
            <person name="Foster-Nyarko E."/>
            <person name="Jarju S."/>
            <person name="Secka A."/>
            <person name="Antonio M."/>
            <person name="Oren A."/>
            <person name="Chaudhuri R.R."/>
            <person name="La Ragione R."/>
            <person name="Hildebrand F."/>
            <person name="Pallen M.J."/>
        </authorList>
    </citation>
    <scope>NUCLEOTIDE SEQUENCE</scope>
    <source>
        <strain evidence="1">CHK197-8231</strain>
    </source>
</reference>
<protein>
    <recommendedName>
        <fullName evidence="3">DUF2383 domain-containing protein</fullName>
    </recommendedName>
</protein>
<sequence length="143" mass="16785">MKETITLLNHIYQMCELILTKLEPILKEVEDREFEVEITREKTAFEEIKYLADGLLASLKEKEKVPGKMHKFSSYLSTKLSTLTNNDPKHISKLMLEGEKEYQKDIKEKIHACKNADTAIIDLARRLDHTLEENLHMLERWAE</sequence>